<dbReference type="OrthoDB" id="5418055at2759"/>
<keyword evidence="11" id="KW-1015">Disulfide bond</keyword>
<evidence type="ECO:0000256" key="4">
    <source>
        <dbReference type="ARBA" id="ARBA00022722"/>
    </source>
</evidence>
<evidence type="ECO:0000256" key="10">
    <source>
        <dbReference type="ARBA" id="ARBA00023128"/>
    </source>
</evidence>
<keyword evidence="9" id="KW-0809">Transit peptide</keyword>
<dbReference type="InParanoid" id="A0A6L2Q1X2"/>
<keyword evidence="4 14" id="KW-0540">Nuclease</keyword>
<comment type="similarity">
    <text evidence="3 14">Belongs to the DNA/RNA non-specific endonuclease family.</text>
</comment>
<sequence length="337" mass="38301">MAWKITIQVTSLACVGLGGWFTGTLMERWKLQQNTCDWSRVNQNSPDNLLYKLKRMPGLPIFGTVSAASSPENKLAVLESGLVPFESSPVSSKPVRVSQIMKFGFPGLDTVRSFDDYVLSYDRRNRVPHWVFEHLTKEALVYNESVDRSKCEFTEDTSMHPYFRSLNSDFRGSGFDRGHMAAAGNHRLCQKHVDQTFLLSNIAPQVGVGFNRNSWNRLEKYVRKMTRTYKNVFVCTGPLYLPRRDSDGKMYVKYEVIGANSVAVPTHFFKVIVAETADQKLDMEAYVMPNQVIDNSTPLTVFQVPPESIERAAGLLFFDQLSRDKIRKINGRESTTV</sequence>
<dbReference type="FunFam" id="3.40.570.10:FF:000002">
    <property type="entry name" value="Endonuclease G, mitochondrial"/>
    <property type="match status" value="1"/>
</dbReference>
<dbReference type="PANTHER" id="PTHR13966:SF5">
    <property type="entry name" value="ENDONUCLEASE G, MITOCHONDRIAL"/>
    <property type="match status" value="1"/>
</dbReference>
<name>A0A6L2Q1X2_COPFO</name>
<evidence type="ECO:0000256" key="14">
    <source>
        <dbReference type="RuleBase" id="RU366055"/>
    </source>
</evidence>
<dbReference type="InterPro" id="IPR018524">
    <property type="entry name" value="DNA/RNA_endonuclease_AS"/>
</dbReference>
<dbReference type="GO" id="GO:0006309">
    <property type="term" value="P:apoptotic DNA fragmentation"/>
    <property type="evidence" value="ECO:0007669"/>
    <property type="project" value="TreeGrafter"/>
</dbReference>
<dbReference type="InterPro" id="IPR040255">
    <property type="entry name" value="Non-specific_endonuclease"/>
</dbReference>
<dbReference type="Proteomes" id="UP000502823">
    <property type="component" value="Unassembled WGS sequence"/>
</dbReference>
<dbReference type="GO" id="GO:0046872">
    <property type="term" value="F:metal ion binding"/>
    <property type="evidence" value="ECO:0007669"/>
    <property type="project" value="UniProtKB-KW"/>
</dbReference>
<evidence type="ECO:0000256" key="7">
    <source>
        <dbReference type="ARBA" id="ARBA00022801"/>
    </source>
</evidence>
<dbReference type="CDD" id="cd00091">
    <property type="entry name" value="NUC"/>
    <property type="match status" value="1"/>
</dbReference>
<keyword evidence="10" id="KW-0496">Mitochondrion</keyword>
<dbReference type="EC" id="3.1.30.-" evidence="14"/>
<comment type="caution">
    <text evidence="17">The sequence shown here is derived from an EMBL/GenBank/DDBJ whole genome shotgun (WGS) entry which is preliminary data.</text>
</comment>
<dbReference type="GO" id="GO:0003676">
    <property type="term" value="F:nucleic acid binding"/>
    <property type="evidence" value="ECO:0007669"/>
    <property type="project" value="InterPro"/>
</dbReference>
<keyword evidence="18" id="KW-1185">Reference proteome</keyword>
<evidence type="ECO:0000256" key="8">
    <source>
        <dbReference type="ARBA" id="ARBA00022842"/>
    </source>
</evidence>
<feature type="active site" description="Proton acceptor" evidence="12">
    <location>
        <position position="179"/>
    </location>
</feature>
<dbReference type="SMART" id="SM00477">
    <property type="entry name" value="NUC"/>
    <property type="match status" value="1"/>
</dbReference>
<dbReference type="SMART" id="SM00892">
    <property type="entry name" value="Endonuclease_NS"/>
    <property type="match status" value="1"/>
</dbReference>
<dbReference type="SUPFAM" id="SSF54060">
    <property type="entry name" value="His-Me finger endonucleases"/>
    <property type="match status" value="1"/>
</dbReference>
<keyword evidence="8" id="KW-0460">Magnesium</keyword>
<evidence type="ECO:0000259" key="16">
    <source>
        <dbReference type="SMART" id="SM00892"/>
    </source>
</evidence>
<dbReference type="GO" id="GO:0005634">
    <property type="term" value="C:nucleus"/>
    <property type="evidence" value="ECO:0007669"/>
    <property type="project" value="TreeGrafter"/>
</dbReference>
<accession>A0A6L2Q1X2</accession>
<evidence type="ECO:0000256" key="12">
    <source>
        <dbReference type="PIRSR" id="PIRSR640255-1"/>
    </source>
</evidence>
<dbReference type="GO" id="GO:0000014">
    <property type="term" value="F:single-stranded DNA endodeoxyribonuclease activity"/>
    <property type="evidence" value="ECO:0007669"/>
    <property type="project" value="TreeGrafter"/>
</dbReference>
<evidence type="ECO:0000259" key="15">
    <source>
        <dbReference type="SMART" id="SM00477"/>
    </source>
</evidence>
<gene>
    <name evidence="17" type="ORF">Cfor_02198</name>
</gene>
<keyword evidence="7 14" id="KW-0378">Hydrolase</keyword>
<dbReference type="GO" id="GO:0005743">
    <property type="term" value="C:mitochondrial inner membrane"/>
    <property type="evidence" value="ECO:0007669"/>
    <property type="project" value="TreeGrafter"/>
</dbReference>
<keyword evidence="5 13" id="KW-0479">Metal-binding</keyword>
<evidence type="ECO:0000256" key="11">
    <source>
        <dbReference type="ARBA" id="ARBA00023157"/>
    </source>
</evidence>
<organism evidence="17 18">
    <name type="scientific">Coptotermes formosanus</name>
    <name type="common">Formosan subterranean termite</name>
    <dbReference type="NCBI Taxonomy" id="36987"/>
    <lineage>
        <taxon>Eukaryota</taxon>
        <taxon>Metazoa</taxon>
        <taxon>Ecdysozoa</taxon>
        <taxon>Arthropoda</taxon>
        <taxon>Hexapoda</taxon>
        <taxon>Insecta</taxon>
        <taxon>Pterygota</taxon>
        <taxon>Neoptera</taxon>
        <taxon>Polyneoptera</taxon>
        <taxon>Dictyoptera</taxon>
        <taxon>Blattodea</taxon>
        <taxon>Blattoidea</taxon>
        <taxon>Termitoidae</taxon>
        <taxon>Rhinotermitidae</taxon>
        <taxon>Coptotermes</taxon>
    </lineage>
</organism>
<evidence type="ECO:0000256" key="13">
    <source>
        <dbReference type="PIRSR" id="PIRSR640255-2"/>
    </source>
</evidence>
<dbReference type="FunCoup" id="A0A6L2Q1X2">
    <property type="interactions" value="294"/>
</dbReference>
<evidence type="ECO:0000256" key="9">
    <source>
        <dbReference type="ARBA" id="ARBA00022946"/>
    </source>
</evidence>
<dbReference type="PANTHER" id="PTHR13966">
    <property type="entry name" value="ENDONUCLEASE RELATED"/>
    <property type="match status" value="1"/>
</dbReference>
<evidence type="ECO:0000256" key="5">
    <source>
        <dbReference type="ARBA" id="ARBA00022723"/>
    </source>
</evidence>
<dbReference type="InterPro" id="IPR001604">
    <property type="entry name" value="Endo_G_ENPP1-like_dom"/>
</dbReference>
<feature type="binding site" evidence="13">
    <location>
        <position position="211"/>
    </location>
    <ligand>
        <name>Mg(2+)</name>
        <dbReference type="ChEBI" id="CHEBI:18420"/>
        <note>catalytic</note>
    </ligand>
</feature>
<feature type="domain" description="DNA/RNA non-specific endonuclease/pyrophosphatase/phosphodiesterase" evidence="16">
    <location>
        <begin position="113"/>
        <end position="324"/>
    </location>
</feature>
<dbReference type="EMBL" id="BLKM01000832">
    <property type="protein sequence ID" value="GFG38891.1"/>
    <property type="molecule type" value="Genomic_DNA"/>
</dbReference>
<dbReference type="GO" id="GO:0004521">
    <property type="term" value="F:RNA endonuclease activity"/>
    <property type="evidence" value="ECO:0007669"/>
    <property type="project" value="TreeGrafter"/>
</dbReference>
<comment type="subcellular location">
    <subcellularLocation>
        <location evidence="2">Mitochondrion</location>
    </subcellularLocation>
</comment>
<dbReference type="AlphaFoldDB" id="A0A6L2Q1X2"/>
<evidence type="ECO:0000256" key="2">
    <source>
        <dbReference type="ARBA" id="ARBA00004173"/>
    </source>
</evidence>
<dbReference type="InterPro" id="IPR044929">
    <property type="entry name" value="DNA/RNA_non-sp_Endonuclease_sf"/>
</dbReference>
<reference evidence="18" key="1">
    <citation type="submission" date="2020-01" db="EMBL/GenBank/DDBJ databases">
        <title>Draft genome sequence of the Termite Coptotermes fromosanus.</title>
        <authorList>
            <person name="Itakura S."/>
            <person name="Yosikawa Y."/>
            <person name="Umezawa K."/>
        </authorList>
    </citation>
    <scope>NUCLEOTIDE SEQUENCE [LARGE SCALE GENOMIC DNA]</scope>
</reference>
<proteinExistence type="inferred from homology"/>
<evidence type="ECO:0000313" key="17">
    <source>
        <dbReference type="EMBL" id="GFG38891.1"/>
    </source>
</evidence>
<dbReference type="PROSITE" id="PS01070">
    <property type="entry name" value="NUCLEASE_NON_SPEC"/>
    <property type="match status" value="1"/>
</dbReference>
<evidence type="ECO:0000256" key="6">
    <source>
        <dbReference type="ARBA" id="ARBA00022759"/>
    </source>
</evidence>
<keyword evidence="6 14" id="KW-0255">Endonuclease</keyword>
<dbReference type="Pfam" id="PF01223">
    <property type="entry name" value="Endonuclease_NS"/>
    <property type="match status" value="1"/>
</dbReference>
<dbReference type="InterPro" id="IPR044925">
    <property type="entry name" value="His-Me_finger_sf"/>
</dbReference>
<dbReference type="Gene3D" id="3.40.570.10">
    <property type="entry name" value="Extracellular Endonuclease, subunit A"/>
    <property type="match status" value="1"/>
</dbReference>
<evidence type="ECO:0000313" key="18">
    <source>
        <dbReference type="Proteomes" id="UP000502823"/>
    </source>
</evidence>
<protein>
    <recommendedName>
        <fullName evidence="14">Endonuclease</fullName>
        <ecNumber evidence="14">3.1.30.-</ecNumber>
    </recommendedName>
</protein>
<evidence type="ECO:0000256" key="1">
    <source>
        <dbReference type="ARBA" id="ARBA00001946"/>
    </source>
</evidence>
<evidence type="ECO:0000256" key="3">
    <source>
        <dbReference type="ARBA" id="ARBA00010052"/>
    </source>
</evidence>
<feature type="domain" description="ENPP1-3/EXOG-like endonuclease/phosphodiesterase" evidence="15">
    <location>
        <begin position="114"/>
        <end position="324"/>
    </location>
</feature>
<comment type="cofactor">
    <cofactor evidence="1 14">
        <name>Mg(2+)</name>
        <dbReference type="ChEBI" id="CHEBI:18420"/>
    </cofactor>
</comment>
<dbReference type="InterPro" id="IPR020821">
    <property type="entry name" value="ENPP1-3/EXOG-like_nuc-like"/>
</dbReference>